<comment type="caution">
    <text evidence="1">The sequence shown here is derived from an EMBL/GenBank/DDBJ whole genome shotgun (WGS) entry which is preliminary data.</text>
</comment>
<dbReference type="Proteomes" id="UP001054945">
    <property type="component" value="Unassembled WGS sequence"/>
</dbReference>
<reference evidence="1 2" key="1">
    <citation type="submission" date="2021-06" db="EMBL/GenBank/DDBJ databases">
        <title>Caerostris extrusa draft genome.</title>
        <authorList>
            <person name="Kono N."/>
            <person name="Arakawa K."/>
        </authorList>
    </citation>
    <scope>NUCLEOTIDE SEQUENCE [LARGE SCALE GENOMIC DNA]</scope>
</reference>
<dbReference type="EMBL" id="BPLR01006893">
    <property type="protein sequence ID" value="GIY13102.1"/>
    <property type="molecule type" value="Genomic_DNA"/>
</dbReference>
<evidence type="ECO:0000313" key="2">
    <source>
        <dbReference type="Proteomes" id="UP001054945"/>
    </source>
</evidence>
<accession>A0AAV4QV33</accession>
<protein>
    <submittedName>
        <fullName evidence="1">Uncharacterized protein</fullName>
    </submittedName>
</protein>
<dbReference type="AlphaFoldDB" id="A0AAV4QV33"/>
<name>A0AAV4QV33_CAEEX</name>
<sequence length="113" mass="12752">MKKAGVLITSELKSSFRKIIELLFLGLLLLLQHRRVWKSSTGYLTLEKCGLWFTLARLNARPGVDEAPEPHSLFPPALPLTCCPSLHVRQMVKISLFLRCVAPSMIESLSYTK</sequence>
<organism evidence="1 2">
    <name type="scientific">Caerostris extrusa</name>
    <name type="common">Bark spider</name>
    <name type="synonym">Caerostris bankana</name>
    <dbReference type="NCBI Taxonomy" id="172846"/>
    <lineage>
        <taxon>Eukaryota</taxon>
        <taxon>Metazoa</taxon>
        <taxon>Ecdysozoa</taxon>
        <taxon>Arthropoda</taxon>
        <taxon>Chelicerata</taxon>
        <taxon>Arachnida</taxon>
        <taxon>Araneae</taxon>
        <taxon>Araneomorphae</taxon>
        <taxon>Entelegynae</taxon>
        <taxon>Araneoidea</taxon>
        <taxon>Araneidae</taxon>
        <taxon>Caerostris</taxon>
    </lineage>
</organism>
<gene>
    <name evidence="1" type="ORF">CEXT_614001</name>
</gene>
<proteinExistence type="predicted"/>
<evidence type="ECO:0000313" key="1">
    <source>
        <dbReference type="EMBL" id="GIY13102.1"/>
    </source>
</evidence>
<keyword evidence="2" id="KW-1185">Reference proteome</keyword>